<sequence length="326" mass="38878">MNWYTNFLCNYKQDENQATKILLNILELNVKYAIEFIYLFTKEDKINKNAKINFFHQRVPESLANEMRSKNILLCISEDSKYEQNDLINKSNSRPDGVIKIKDYDKKINIIIETKIRNAELNKDQLERHKQFFGHNKPIIIEKKWDEVLDFLRVVKDRELNNSERDNRLIVLISEYLNFCIIKGIGNFEHDKNTLLSSFQYYYDIAVEIDEFLLNGMGIGVEVYEHDLKVTKNGINYNMKENALKDRFAKLEADIYKNKYQLILHFCKSHEKEALLIQEEYNIPVTNNPTTHELWIRLEWIVEGKVKMETVKELCRLAYLKKYNLN</sequence>
<dbReference type="AlphaFoldDB" id="A0A263BS80"/>
<reference evidence="2" key="1">
    <citation type="submission" date="2017-08" db="EMBL/GenBank/DDBJ databases">
        <authorList>
            <person name="Huang Z."/>
        </authorList>
    </citation>
    <scope>NUCLEOTIDE SEQUENCE [LARGE SCALE GENOMIC DNA]</scope>
    <source>
        <strain evidence="2">SA5d-4</strain>
    </source>
</reference>
<dbReference type="EMBL" id="NPIA01000006">
    <property type="protein sequence ID" value="OZM56428.1"/>
    <property type="molecule type" value="Genomic_DNA"/>
</dbReference>
<comment type="caution">
    <text evidence="1">The sequence shown here is derived from an EMBL/GenBank/DDBJ whole genome shotgun (WGS) entry which is preliminary data.</text>
</comment>
<reference evidence="1 2" key="2">
    <citation type="submission" date="2017-09" db="EMBL/GenBank/DDBJ databases">
        <title>Bacillus patelloidae sp. nov., isolated from the intestinal tract of a marine limpet.</title>
        <authorList>
            <person name="Liu R."/>
            <person name="Dong C."/>
            <person name="Shao Z."/>
        </authorList>
    </citation>
    <scope>NUCLEOTIDE SEQUENCE [LARGE SCALE GENOMIC DNA]</scope>
    <source>
        <strain evidence="1 2">SA5d-4</strain>
    </source>
</reference>
<organism evidence="1 2">
    <name type="scientific">Lottiidibacillus patelloidae</name>
    <dbReference type="NCBI Taxonomy" id="2670334"/>
    <lineage>
        <taxon>Bacteria</taxon>
        <taxon>Bacillati</taxon>
        <taxon>Bacillota</taxon>
        <taxon>Bacilli</taxon>
        <taxon>Bacillales</taxon>
        <taxon>Bacillaceae</taxon>
        <taxon>Lottiidibacillus</taxon>
    </lineage>
</organism>
<dbReference type="Proteomes" id="UP000217083">
    <property type="component" value="Unassembled WGS sequence"/>
</dbReference>
<protein>
    <submittedName>
        <fullName evidence="1">Uncharacterized protein</fullName>
    </submittedName>
</protein>
<evidence type="ECO:0000313" key="2">
    <source>
        <dbReference type="Proteomes" id="UP000217083"/>
    </source>
</evidence>
<accession>A0A263BS80</accession>
<dbReference type="RefSeq" id="WP_094925385.1">
    <property type="nucleotide sequence ID" value="NZ_NPIA01000006.1"/>
</dbReference>
<gene>
    <name evidence="1" type="ORF">CIB95_11680</name>
</gene>
<keyword evidence="2" id="KW-1185">Reference proteome</keyword>
<name>A0A263BS80_9BACI</name>
<proteinExistence type="predicted"/>
<evidence type="ECO:0000313" key="1">
    <source>
        <dbReference type="EMBL" id="OZM56428.1"/>
    </source>
</evidence>